<dbReference type="Proteomes" id="UP000274073">
    <property type="component" value="Chromosome"/>
</dbReference>
<dbReference type="RefSeq" id="WP_123855330.1">
    <property type="nucleotide sequence ID" value="NZ_CP033912.1"/>
</dbReference>
<keyword evidence="1" id="KW-1133">Transmembrane helix</keyword>
<dbReference type="EMBL" id="CP033915">
    <property type="protein sequence ID" value="AZA88650.1"/>
    <property type="molecule type" value="Genomic_DNA"/>
</dbReference>
<keyword evidence="1" id="KW-0812">Transmembrane</keyword>
<keyword evidence="1" id="KW-0472">Membrane</keyword>
<sequence>MKTQVMHSVKKQIFLISGRFMCFIMVIASVFHFGQFISSDNPSIFIQEETSQVTTHETQRSIDAEKDYNSGSAIITGQEHIYIAEGMSYYGLDEKSVNKITKRKASSPQPEKTIAKKEPVRKKTITHKPFLRTQSITSLPARDTQHYISLSGQGVGVAPGSSAHHFIVYQHNGYIAQGKPDQYTIQNYHYLFSAYSKTNRNGGGIRPPPFPC</sequence>
<evidence type="ECO:0000313" key="4">
    <source>
        <dbReference type="Proteomes" id="UP000274073"/>
    </source>
</evidence>
<reference evidence="4 5" key="1">
    <citation type="submission" date="2018-11" db="EMBL/GenBank/DDBJ databases">
        <title>Proposal to divide the Flavobacteriaceae and reorganize its genera based on Amino Acid Identity values calculated from whole genome sequences.</title>
        <authorList>
            <person name="Nicholson A.C."/>
            <person name="Gulvik C.A."/>
            <person name="Whitney A.M."/>
            <person name="Humrighouse B.W."/>
            <person name="Bell M."/>
            <person name="Holmes B."/>
            <person name="Steigerwalt A.G."/>
            <person name="Villarma A."/>
            <person name="Sheth M."/>
            <person name="Batra D."/>
            <person name="Pryor J."/>
            <person name="Bernardet J.-F."/>
            <person name="Hugo C."/>
            <person name="Kampfer P."/>
            <person name="Newman J."/>
            <person name="McQuiston J.R."/>
        </authorList>
    </citation>
    <scope>NUCLEOTIDE SEQUENCE [LARGE SCALE GENOMIC DNA]</scope>
    <source>
        <strain evidence="2 4">G0207</strain>
        <strain evidence="3 5">H5143</strain>
    </source>
</reference>
<organism evidence="2 4">
    <name type="scientific">Chryseobacterium shandongense</name>
    <dbReference type="NCBI Taxonomy" id="1493872"/>
    <lineage>
        <taxon>Bacteria</taxon>
        <taxon>Pseudomonadati</taxon>
        <taxon>Bacteroidota</taxon>
        <taxon>Flavobacteriia</taxon>
        <taxon>Flavobacteriales</taxon>
        <taxon>Weeksellaceae</taxon>
        <taxon>Chryseobacterium group</taxon>
        <taxon>Chryseobacterium</taxon>
    </lineage>
</organism>
<keyword evidence="5" id="KW-1185">Reference proteome</keyword>
<evidence type="ECO:0000256" key="1">
    <source>
        <dbReference type="SAM" id="Phobius"/>
    </source>
</evidence>
<feature type="transmembrane region" description="Helical" evidence="1">
    <location>
        <begin position="12"/>
        <end position="34"/>
    </location>
</feature>
<name>A0AAD0YFT6_9FLAO</name>
<proteinExistence type="predicted"/>
<accession>A0AAD0YFT6</accession>
<dbReference type="Proteomes" id="UP000281741">
    <property type="component" value="Chromosome"/>
</dbReference>
<protein>
    <submittedName>
        <fullName evidence="2">Uncharacterized protein</fullName>
    </submittedName>
</protein>
<dbReference type="EMBL" id="CP033912">
    <property type="protein sequence ID" value="AZA97191.1"/>
    <property type="molecule type" value="Genomic_DNA"/>
</dbReference>
<dbReference type="AlphaFoldDB" id="A0AAD0YFT6"/>
<evidence type="ECO:0000313" key="5">
    <source>
        <dbReference type="Proteomes" id="UP000281741"/>
    </source>
</evidence>
<gene>
    <name evidence="2" type="ORF">EG349_18690</name>
    <name evidence="3" type="ORF">EG353_17400</name>
</gene>
<evidence type="ECO:0000313" key="2">
    <source>
        <dbReference type="EMBL" id="AZA88650.1"/>
    </source>
</evidence>
<evidence type="ECO:0000313" key="3">
    <source>
        <dbReference type="EMBL" id="AZA97191.1"/>
    </source>
</evidence>